<comment type="similarity">
    <text evidence="2 4">Belongs to the NOSIP family.</text>
</comment>
<dbReference type="PIRSF" id="PIRSF023577">
    <property type="entry name" value="ENOS_interacting"/>
    <property type="match status" value="1"/>
</dbReference>
<dbReference type="GO" id="GO:0061630">
    <property type="term" value="F:ubiquitin protein ligase activity"/>
    <property type="evidence" value="ECO:0007669"/>
    <property type="project" value="InterPro"/>
</dbReference>
<evidence type="ECO:0000256" key="1">
    <source>
        <dbReference type="ARBA" id="ARBA00004123"/>
    </source>
</evidence>
<dbReference type="AlphaFoldDB" id="C1BMH3"/>
<dbReference type="GO" id="GO:0005634">
    <property type="term" value="C:nucleus"/>
    <property type="evidence" value="ECO:0007669"/>
    <property type="project" value="UniProtKB-SubCell"/>
</dbReference>
<dbReference type="EMBL" id="BT075802">
    <property type="protein sequence ID" value="ACO10226.1"/>
    <property type="molecule type" value="mRNA"/>
</dbReference>
<dbReference type="Gene3D" id="3.30.40.10">
    <property type="entry name" value="Zinc/RING finger domain, C3HC4 (zinc finger)"/>
    <property type="match status" value="1"/>
</dbReference>
<reference evidence="7" key="1">
    <citation type="submission" date="2009-03" db="EMBL/GenBank/DDBJ databases">
        <title>Caligus rogercresseyi ESTs and full-length cDNAs.</title>
        <authorList>
            <person name="Yasuike M."/>
            <person name="von Schalburg K."/>
            <person name="Cooper G."/>
            <person name="Leong J."/>
            <person name="Jones S.R.M."/>
            <person name="Koop B.F."/>
        </authorList>
    </citation>
    <scope>NUCLEOTIDE SEQUENCE</scope>
    <source>
        <tissue evidence="7">Whole body</tissue>
    </source>
</reference>
<evidence type="ECO:0000256" key="3">
    <source>
        <dbReference type="ARBA" id="ARBA00023242"/>
    </source>
</evidence>
<proteinExistence type="evidence at transcript level"/>
<dbReference type="CDD" id="cd16662">
    <property type="entry name" value="RING-Ubox2_NOSIP"/>
    <property type="match status" value="1"/>
</dbReference>
<feature type="compositionally biased region" description="Polar residues" evidence="5">
    <location>
        <begin position="151"/>
        <end position="161"/>
    </location>
</feature>
<evidence type="ECO:0000256" key="4">
    <source>
        <dbReference type="PIRNR" id="PIRNR023577"/>
    </source>
</evidence>
<feature type="region of interest" description="Disordered" evidence="5">
    <location>
        <begin position="87"/>
        <end position="162"/>
    </location>
</feature>
<organism evidence="7">
    <name type="scientific">Caligus rogercresseyi</name>
    <name type="common">Sea louse</name>
    <dbReference type="NCBI Taxonomy" id="217165"/>
    <lineage>
        <taxon>Eukaryota</taxon>
        <taxon>Metazoa</taxon>
        <taxon>Ecdysozoa</taxon>
        <taxon>Arthropoda</taxon>
        <taxon>Crustacea</taxon>
        <taxon>Multicrustacea</taxon>
        <taxon>Hexanauplia</taxon>
        <taxon>Copepoda</taxon>
        <taxon>Siphonostomatoida</taxon>
        <taxon>Caligidae</taxon>
        <taxon>Caligus</taxon>
    </lineage>
</organism>
<protein>
    <recommendedName>
        <fullName evidence="4">Nitric oxide synthase-interacting protein homolog</fullName>
    </recommendedName>
</protein>
<evidence type="ECO:0000256" key="5">
    <source>
        <dbReference type="SAM" id="MobiDB-lite"/>
    </source>
</evidence>
<feature type="compositionally biased region" description="Low complexity" evidence="5">
    <location>
        <begin position="129"/>
        <end position="148"/>
    </location>
</feature>
<keyword evidence="3 4" id="KW-0539">Nucleus</keyword>
<evidence type="ECO:0000259" key="6">
    <source>
        <dbReference type="Pfam" id="PF15906"/>
    </source>
</evidence>
<dbReference type="InterPro" id="IPR016818">
    <property type="entry name" value="NOSIP"/>
</dbReference>
<feature type="compositionally biased region" description="Basic and acidic residues" evidence="5">
    <location>
        <begin position="87"/>
        <end position="111"/>
    </location>
</feature>
<sequence length="287" mass="32026">MTRHGRNATNSAVYTYHERKKDASASGYGTERCRLGKDSLKGFDCCSLMLQPCSSPVVTPAGWLFDKQPILEYILAKKKEYNKKLKEYQRQKDRESKESEELAEAEKESRLRKFQSSETSILTKNNEPSTSYASSSSSKRGESSKLPSFWVPNNTSQASKTKINKPDKTVYCPMSRSPLRLKDLVDVKFKLLNPDEKHLISKTDRYVCAVTGDVLHNSSPCAVLKTTGDVVTVECVNKIIKKGMVHPLSGQTLKESDIIYLQRGGTGYAASNSQLKASHYRPSLGIA</sequence>
<gene>
    <name evidence="7" type="primary">NOSIP</name>
</gene>
<evidence type="ECO:0000256" key="2">
    <source>
        <dbReference type="ARBA" id="ARBA00008126"/>
    </source>
</evidence>
<dbReference type="Pfam" id="PF15906">
    <property type="entry name" value="zf-NOSIP"/>
    <property type="match status" value="1"/>
</dbReference>
<dbReference type="SUPFAM" id="SSF57850">
    <property type="entry name" value="RING/U-box"/>
    <property type="match status" value="1"/>
</dbReference>
<feature type="domain" description="Nitric oxide synthase-interacting protein zinc-finger" evidence="6">
    <location>
        <begin position="4"/>
        <end position="78"/>
    </location>
</feature>
<feature type="compositionally biased region" description="Polar residues" evidence="5">
    <location>
        <begin position="114"/>
        <end position="128"/>
    </location>
</feature>
<accession>C1BMH3</accession>
<dbReference type="PANTHER" id="PTHR13063:SF10">
    <property type="entry name" value="NITRIC OXIDE SYNTHASE-INTERACTING PROTEIN"/>
    <property type="match status" value="1"/>
</dbReference>
<name>C1BMH3_CALRO</name>
<dbReference type="PANTHER" id="PTHR13063">
    <property type="entry name" value="ENOS INTERACTING PROTEIN"/>
    <property type="match status" value="1"/>
</dbReference>
<evidence type="ECO:0000313" key="7">
    <source>
        <dbReference type="EMBL" id="ACO10226.1"/>
    </source>
</evidence>
<comment type="subcellular location">
    <subcellularLocation>
        <location evidence="1 4">Nucleus</location>
    </subcellularLocation>
</comment>
<dbReference type="InterPro" id="IPR031790">
    <property type="entry name" value="Znf-NOSIP"/>
</dbReference>
<dbReference type="InterPro" id="IPR013083">
    <property type="entry name" value="Znf_RING/FYVE/PHD"/>
</dbReference>